<comment type="caution">
    <text evidence="1">The sequence shown here is derived from an EMBL/GenBank/DDBJ whole genome shotgun (WGS) entry which is preliminary data.</text>
</comment>
<keyword evidence="2" id="KW-1185">Reference proteome</keyword>
<evidence type="ECO:0000313" key="2">
    <source>
        <dbReference type="Proteomes" id="UP000266673"/>
    </source>
</evidence>
<proteinExistence type="predicted"/>
<reference evidence="1 2" key="1">
    <citation type="submission" date="2018-06" db="EMBL/GenBank/DDBJ databases">
        <title>Comparative genomics reveals the genomic features of Rhizophagus irregularis, R. cerebriforme, R. diaphanum and Gigaspora rosea, and their symbiotic lifestyle signature.</title>
        <authorList>
            <person name="Morin E."/>
            <person name="San Clemente H."/>
            <person name="Chen E.C.H."/>
            <person name="De La Providencia I."/>
            <person name="Hainaut M."/>
            <person name="Kuo A."/>
            <person name="Kohler A."/>
            <person name="Murat C."/>
            <person name="Tang N."/>
            <person name="Roy S."/>
            <person name="Loubradou J."/>
            <person name="Henrissat B."/>
            <person name="Grigoriev I.V."/>
            <person name="Corradi N."/>
            <person name="Roux C."/>
            <person name="Martin F.M."/>
        </authorList>
    </citation>
    <scope>NUCLEOTIDE SEQUENCE [LARGE SCALE GENOMIC DNA]</scope>
    <source>
        <strain evidence="1 2">DAOM 194757</strain>
    </source>
</reference>
<organism evidence="1 2">
    <name type="scientific">Gigaspora rosea</name>
    <dbReference type="NCBI Taxonomy" id="44941"/>
    <lineage>
        <taxon>Eukaryota</taxon>
        <taxon>Fungi</taxon>
        <taxon>Fungi incertae sedis</taxon>
        <taxon>Mucoromycota</taxon>
        <taxon>Glomeromycotina</taxon>
        <taxon>Glomeromycetes</taxon>
        <taxon>Diversisporales</taxon>
        <taxon>Gigasporaceae</taxon>
        <taxon>Gigaspora</taxon>
    </lineage>
</organism>
<evidence type="ECO:0000313" key="1">
    <source>
        <dbReference type="EMBL" id="RIB10247.1"/>
    </source>
</evidence>
<accession>A0A397UM68</accession>
<dbReference type="AlphaFoldDB" id="A0A397UM68"/>
<sequence length="450" mass="51387">MLADSTRKEFVSVCDEVEARTVTLRLADNKGQSAALQIVGSNDKMIDKYKNHIPLFSQTEQTPYSERDYYERSKKKEEKNFVLWARNFYSNLDQITCYNCGGIEYIVLNCPSSNSRTLPNQKASIDYTRAGLVEKNMLEDQISVVGRMQGHFSFVAKPVQFVSRSTGMGKKGVGSVNKVCSDRVFGESGTKIFTRNKVFWLDNRYGKGTGYGSKEQGDRSKRVNVRVGKKKKISARRCGKPKPMAMGCVYRFVETSMRRCKLGCKEFEEEKWMPSLEAIESKAISQRNYKTGGRSCDFGVGPFAKLLQDLWIDLHIDNWVAIRTILKGQASVGEEFVKKIVDSSRQMEYLKQRMLKPNNLRPFGGKVGTTYNRPHGQRLKQQIDSVQQQVLLPEFRRSKLLHLGLVKREQLCQLYRSASGSDGIRKGFFRGDRTVVRPVEMYETYNDDSS</sequence>
<gene>
    <name evidence="1" type="ORF">C2G38_2206656</name>
</gene>
<dbReference type="Proteomes" id="UP000266673">
    <property type="component" value="Unassembled WGS sequence"/>
</dbReference>
<protein>
    <submittedName>
        <fullName evidence="1">Uncharacterized protein</fullName>
    </submittedName>
</protein>
<name>A0A397UM68_9GLOM</name>
<dbReference type="EMBL" id="QKWP01001273">
    <property type="protein sequence ID" value="RIB10247.1"/>
    <property type="molecule type" value="Genomic_DNA"/>
</dbReference>